<proteinExistence type="predicted"/>
<gene>
    <name evidence="1" type="ORF">NEOLEDRAFT_304412</name>
</gene>
<keyword evidence="2" id="KW-1185">Reference proteome</keyword>
<dbReference type="InterPro" id="IPR032675">
    <property type="entry name" value="LRR_dom_sf"/>
</dbReference>
<reference evidence="1 2" key="1">
    <citation type="journal article" date="2016" name="Mol. Biol. Evol.">
        <title>Comparative Genomics of Early-Diverging Mushroom-Forming Fungi Provides Insights into the Origins of Lignocellulose Decay Capabilities.</title>
        <authorList>
            <person name="Nagy L.G."/>
            <person name="Riley R."/>
            <person name="Tritt A."/>
            <person name="Adam C."/>
            <person name="Daum C."/>
            <person name="Floudas D."/>
            <person name="Sun H."/>
            <person name="Yadav J.S."/>
            <person name="Pangilinan J."/>
            <person name="Larsson K.H."/>
            <person name="Matsuura K."/>
            <person name="Barry K."/>
            <person name="Labutti K."/>
            <person name="Kuo R."/>
            <person name="Ohm R.A."/>
            <person name="Bhattacharya S.S."/>
            <person name="Shirouzu T."/>
            <person name="Yoshinaga Y."/>
            <person name="Martin F.M."/>
            <person name="Grigoriev I.V."/>
            <person name="Hibbett D.S."/>
        </authorList>
    </citation>
    <scope>NUCLEOTIDE SEQUENCE [LARGE SCALE GENOMIC DNA]</scope>
    <source>
        <strain evidence="1 2">HHB14362 ss-1</strain>
    </source>
</reference>
<evidence type="ECO:0000313" key="1">
    <source>
        <dbReference type="EMBL" id="KZT30064.1"/>
    </source>
</evidence>
<dbReference type="PANTHER" id="PTHR42057:SF2">
    <property type="entry name" value="F-BOX DOMAIN PROTEIN (AFU_ORTHOLOGUE AFUA_4G00200)-RELATED"/>
    <property type="match status" value="1"/>
</dbReference>
<dbReference type="Gene3D" id="3.80.10.10">
    <property type="entry name" value="Ribonuclease Inhibitor"/>
    <property type="match status" value="1"/>
</dbReference>
<dbReference type="SUPFAM" id="SSF52047">
    <property type="entry name" value="RNI-like"/>
    <property type="match status" value="1"/>
</dbReference>
<dbReference type="InParanoid" id="A0A165VR82"/>
<protein>
    <recommendedName>
        <fullName evidence="3">F-box domain-containing protein</fullName>
    </recommendedName>
</protein>
<sequence length="313" mass="35044">MLLRCSHSDLVSPLLIETDSLFQAFMTALLRLSRATSLQSIHLTFSKIIDMKPVPHVEELFTYPITFQQRLLAVLARSAPLTLTSLVLENITPIPHSVYQSQNFANVMEQLTTFSLSTASRSKKGSSLLFSNAFADFWYTTVPSMLCRAKNLESLTLESGGCEEGFVPIEVGIRCLWLPRLKTLNLHNISFGLGLKSMSECRLEDFILRHSSTLEHLDLHGCFLWVMGHSPRITWGAMFDRFAENLPSLKRFIVFRSGVGGVIDVDAPLMQKYGSFGYSKDNVPPYVAQDDAAALQRLVAVSRARAETRVHSL</sequence>
<dbReference type="OrthoDB" id="3030848at2759"/>
<dbReference type="EMBL" id="KV425552">
    <property type="protein sequence ID" value="KZT30064.1"/>
    <property type="molecule type" value="Genomic_DNA"/>
</dbReference>
<name>A0A165VR82_9AGAM</name>
<evidence type="ECO:0008006" key="3">
    <source>
        <dbReference type="Google" id="ProtNLM"/>
    </source>
</evidence>
<evidence type="ECO:0000313" key="2">
    <source>
        <dbReference type="Proteomes" id="UP000076761"/>
    </source>
</evidence>
<dbReference type="Proteomes" id="UP000076761">
    <property type="component" value="Unassembled WGS sequence"/>
</dbReference>
<organism evidence="1 2">
    <name type="scientific">Neolentinus lepideus HHB14362 ss-1</name>
    <dbReference type="NCBI Taxonomy" id="1314782"/>
    <lineage>
        <taxon>Eukaryota</taxon>
        <taxon>Fungi</taxon>
        <taxon>Dikarya</taxon>
        <taxon>Basidiomycota</taxon>
        <taxon>Agaricomycotina</taxon>
        <taxon>Agaricomycetes</taxon>
        <taxon>Gloeophyllales</taxon>
        <taxon>Gloeophyllaceae</taxon>
        <taxon>Neolentinus</taxon>
    </lineage>
</organism>
<dbReference type="PANTHER" id="PTHR42057">
    <property type="entry name" value="F-BOX DOMAIN PROTEIN (AFU_ORTHOLOGUE AFUA_4G00200)"/>
    <property type="match status" value="1"/>
</dbReference>
<accession>A0A165VR82</accession>
<dbReference type="AlphaFoldDB" id="A0A165VR82"/>